<dbReference type="PANTHER" id="PTHR10000:SF58">
    <property type="entry name" value="PYRIDOXAL PHOSPHATE PHOSPHATASE YBHA"/>
    <property type="match status" value="1"/>
</dbReference>
<dbReference type="Pfam" id="PF08282">
    <property type="entry name" value="Hydrolase_3"/>
    <property type="match status" value="2"/>
</dbReference>
<keyword evidence="2" id="KW-0378">Hydrolase</keyword>
<evidence type="ECO:0000313" key="2">
    <source>
        <dbReference type="EMBL" id="AMY10763.1"/>
    </source>
</evidence>
<dbReference type="PATRIC" id="fig|1813736.3.peg.4233"/>
<dbReference type="PANTHER" id="PTHR10000">
    <property type="entry name" value="PHOSPHOSERINE PHOSPHATASE"/>
    <property type="match status" value="1"/>
</dbReference>
<feature type="domain" description="Helicase HerA central" evidence="1">
    <location>
        <begin position="250"/>
        <end position="334"/>
    </location>
</feature>
<name>A0A143PRG9_LUTPR</name>
<gene>
    <name evidence="2" type="primary">yidA_2</name>
    <name evidence="2" type="ORF">LuPra_04004</name>
</gene>
<dbReference type="STRING" id="1855912.LuPra_04004"/>
<dbReference type="Gene3D" id="3.90.1070.10">
    <property type="match status" value="1"/>
</dbReference>
<dbReference type="OrthoDB" id="127577at2"/>
<dbReference type="RefSeq" id="WP_110172371.1">
    <property type="nucleotide sequence ID" value="NZ_CP015136.1"/>
</dbReference>
<dbReference type="EC" id="3.1.3.23" evidence="2"/>
<dbReference type="GO" id="GO:0050308">
    <property type="term" value="F:sugar-phosphatase activity"/>
    <property type="evidence" value="ECO:0007669"/>
    <property type="project" value="UniProtKB-EC"/>
</dbReference>
<dbReference type="KEGG" id="abac:LuPra_04004"/>
<dbReference type="SUPFAM" id="SSF52540">
    <property type="entry name" value="P-loop containing nucleoside triphosphate hydrolases"/>
    <property type="match status" value="1"/>
</dbReference>
<dbReference type="Gene3D" id="3.40.50.1000">
    <property type="entry name" value="HAD superfamily/HAD-like"/>
    <property type="match status" value="1"/>
</dbReference>
<reference evidence="3" key="2">
    <citation type="submission" date="2016-04" db="EMBL/GenBank/DDBJ databases">
        <title>First Complete Genome Sequence of a Subdivision 6 Acidobacterium.</title>
        <authorList>
            <person name="Huang S."/>
            <person name="Vieira S."/>
            <person name="Bunk B."/>
            <person name="Riedel T."/>
            <person name="Sproeer C."/>
            <person name="Overmann J."/>
        </authorList>
    </citation>
    <scope>NUCLEOTIDE SEQUENCE [LARGE SCALE GENOMIC DNA]</scope>
    <source>
        <strain evidence="3">DSM 100886 HEG_-6_39</strain>
    </source>
</reference>
<evidence type="ECO:0000259" key="1">
    <source>
        <dbReference type="Pfam" id="PF01935"/>
    </source>
</evidence>
<organism evidence="2 3">
    <name type="scientific">Luteitalea pratensis</name>
    <dbReference type="NCBI Taxonomy" id="1855912"/>
    <lineage>
        <taxon>Bacteria</taxon>
        <taxon>Pseudomonadati</taxon>
        <taxon>Acidobacteriota</taxon>
        <taxon>Vicinamibacteria</taxon>
        <taxon>Vicinamibacterales</taxon>
        <taxon>Vicinamibacteraceae</taxon>
        <taxon>Luteitalea</taxon>
    </lineage>
</organism>
<proteinExistence type="predicted"/>
<dbReference type="GO" id="GO:0005829">
    <property type="term" value="C:cytosol"/>
    <property type="evidence" value="ECO:0007669"/>
    <property type="project" value="TreeGrafter"/>
</dbReference>
<evidence type="ECO:0000313" key="3">
    <source>
        <dbReference type="Proteomes" id="UP000076079"/>
    </source>
</evidence>
<keyword evidence="3" id="KW-1185">Reference proteome</keyword>
<dbReference type="InterPro" id="IPR027417">
    <property type="entry name" value="P-loop_NTPase"/>
</dbReference>
<dbReference type="Proteomes" id="UP000076079">
    <property type="component" value="Chromosome"/>
</dbReference>
<accession>A0A143PRG9</accession>
<reference evidence="2 3" key="1">
    <citation type="journal article" date="2016" name="Genome Announc.">
        <title>First Complete Genome Sequence of a Subdivision 6 Acidobacterium Strain.</title>
        <authorList>
            <person name="Huang S."/>
            <person name="Vieira S."/>
            <person name="Bunk B."/>
            <person name="Riedel T."/>
            <person name="Sproer C."/>
            <person name="Overmann J."/>
        </authorList>
    </citation>
    <scope>NUCLEOTIDE SEQUENCE [LARGE SCALE GENOMIC DNA]</scope>
    <source>
        <strain evidence="3">DSM 100886 HEG_-6_39</strain>
    </source>
</reference>
<dbReference type="SUPFAM" id="SSF56784">
    <property type="entry name" value="HAD-like"/>
    <property type="match status" value="1"/>
</dbReference>
<dbReference type="InterPro" id="IPR023214">
    <property type="entry name" value="HAD_sf"/>
</dbReference>
<dbReference type="GO" id="GO:0000287">
    <property type="term" value="F:magnesium ion binding"/>
    <property type="evidence" value="ECO:0007669"/>
    <property type="project" value="TreeGrafter"/>
</dbReference>
<protein>
    <submittedName>
        <fullName evidence="2">Sugar phosphatase YidA</fullName>
        <ecNumber evidence="2">3.1.3.23</ecNumber>
    </submittedName>
</protein>
<dbReference type="Gene3D" id="3.40.50.300">
    <property type="entry name" value="P-loop containing nucleotide triphosphate hydrolases"/>
    <property type="match status" value="1"/>
</dbReference>
<dbReference type="InterPro" id="IPR036412">
    <property type="entry name" value="HAD-like_sf"/>
</dbReference>
<dbReference type="InterPro" id="IPR002789">
    <property type="entry name" value="HerA_central"/>
</dbReference>
<dbReference type="Pfam" id="PF01935">
    <property type="entry name" value="DUF87"/>
    <property type="match status" value="1"/>
</dbReference>
<dbReference type="AlphaFoldDB" id="A0A143PRG9"/>
<sequence>MKLSAIALDYDGTIASGDVLDPSAQDAIAATRARGIVVVLVTGRILDQLRRVAGDLHFVDGVIAENGAVMHFPDSGRTSALAPPVPEEFVAELSRRGIPFAAGRCLVDADANDAPRLLDIIRTLELPLVLIFNHGRVMVASQGVSKATGLNVVLETLRLSARNTVAIGDAENDHELLRLAEVGVAVAWGRKALQASADIVLDGTGPAAVGDYLRTLAAAGTLPIPPRARRRLLLGTLADGREFSLAVRGRNVLVTGDATSGKSWVAGLLCEQLILHGYSVCVVDPEGDYSSLEGLPGVTVLGRDDAPPTSRELLRALRYPDRSVVLDLSRLPYDDKFHYVRAILPALNVFRRRTGLPHRILLDEAHYYLHDTDAPQLLDFEHNGYTVVTYCASRLPPAVLTSTEVMIVTRESNPAEMDALRARCRGCAAIDASRWAVLGHLKVGQAVALPITEEAAGELRLFTIAPRLTTHVRHREKYVDVPVSSDRAFVFRTDGHAGQRIRTLRQFVSALETTSKPLLAGYIGRGDFSRWIGDVFGDRALAAELQALERRHGAGPREETLREMVSAVRHRYDLADDDVETAESSAH</sequence>
<dbReference type="EMBL" id="CP015136">
    <property type="protein sequence ID" value="AMY10763.1"/>
    <property type="molecule type" value="Genomic_DNA"/>
</dbReference>